<proteinExistence type="predicted"/>
<sequence>MRAERDRDGQRAGSVPGPARPRRLLRMDCRDVSNAHRFLDVLVNRDRVVLVGPPGPPAAFTAAGAGQLATALRDAAVQARK</sequence>
<evidence type="ECO:0000256" key="1">
    <source>
        <dbReference type="SAM" id="MobiDB-lite"/>
    </source>
</evidence>
<evidence type="ECO:0000313" key="3">
    <source>
        <dbReference type="Proteomes" id="UP000031419"/>
    </source>
</evidence>
<dbReference type="STRING" id="28042.GU90_02900"/>
<evidence type="ECO:0000313" key="2">
    <source>
        <dbReference type="EMBL" id="KEI45669.1"/>
    </source>
</evidence>
<dbReference type="OrthoDB" id="3697662at2"/>
<name>A0A073BD58_9PSEU</name>
<feature type="compositionally biased region" description="Basic and acidic residues" evidence="1">
    <location>
        <begin position="1"/>
        <end position="10"/>
    </location>
</feature>
<feature type="region of interest" description="Disordered" evidence="1">
    <location>
        <begin position="1"/>
        <end position="22"/>
    </location>
</feature>
<dbReference type="Proteomes" id="UP000031419">
    <property type="component" value="Unassembled WGS sequence"/>
</dbReference>
<dbReference type="EMBL" id="JNVU01000010">
    <property type="protein sequence ID" value="KEI45669.1"/>
    <property type="molecule type" value="Genomic_DNA"/>
</dbReference>
<organism evidence="2 3">
    <name type="scientific">Saccharopolyspora rectivirgula</name>
    <dbReference type="NCBI Taxonomy" id="28042"/>
    <lineage>
        <taxon>Bacteria</taxon>
        <taxon>Bacillati</taxon>
        <taxon>Actinomycetota</taxon>
        <taxon>Actinomycetes</taxon>
        <taxon>Pseudonocardiales</taxon>
        <taxon>Pseudonocardiaceae</taxon>
        <taxon>Saccharopolyspora</taxon>
    </lineage>
</organism>
<comment type="caution">
    <text evidence="2">The sequence shown here is derived from an EMBL/GenBank/DDBJ whole genome shotgun (WGS) entry which is preliminary data.</text>
</comment>
<accession>A0A073BD58</accession>
<keyword evidence="3" id="KW-1185">Reference proteome</keyword>
<gene>
    <name evidence="2" type="ORF">GU90_02900</name>
</gene>
<reference evidence="2 3" key="1">
    <citation type="submission" date="2014-06" db="EMBL/GenBank/DDBJ databases">
        <title>Saccharopolyspora rectivirgula DSM-43113 Genome sequencing.</title>
        <authorList>
            <person name="Barrera C."/>
            <person name="Millon L."/>
            <person name="Rognon B."/>
            <person name="Zaugg C."/>
            <person name="Monod M."/>
        </authorList>
    </citation>
    <scope>NUCLEOTIDE SEQUENCE [LARGE SCALE GENOMIC DNA]</scope>
    <source>
        <strain evidence="2 3">DSM 43113</strain>
    </source>
</reference>
<dbReference type="AlphaFoldDB" id="A0A073BD58"/>
<protein>
    <submittedName>
        <fullName evidence="2">Uncharacterized protein</fullName>
    </submittedName>
</protein>
<dbReference type="RefSeq" id="WP_029722617.1">
    <property type="nucleotide sequence ID" value="NZ_JAJUIW010000028.1"/>
</dbReference>